<dbReference type="InterPro" id="IPR016187">
    <property type="entry name" value="CTDL_fold"/>
</dbReference>
<name>A0A8C0ASJ3_9AVES</name>
<dbReference type="InterPro" id="IPR016186">
    <property type="entry name" value="C-type_lectin-like/link_sf"/>
</dbReference>
<reference evidence="4" key="1">
    <citation type="submission" date="2025-08" db="UniProtKB">
        <authorList>
            <consortium name="Ensembl"/>
        </authorList>
    </citation>
    <scope>IDENTIFICATION</scope>
</reference>
<dbReference type="InterPro" id="IPR001304">
    <property type="entry name" value="C-type_lectin-like"/>
</dbReference>
<dbReference type="SMART" id="SM00034">
    <property type="entry name" value="CLECT"/>
    <property type="match status" value="1"/>
</dbReference>
<evidence type="ECO:0000256" key="1">
    <source>
        <dbReference type="SAM" id="MobiDB-lite"/>
    </source>
</evidence>
<reference evidence="4" key="2">
    <citation type="submission" date="2025-09" db="UniProtKB">
        <authorList>
            <consortium name="Ensembl"/>
        </authorList>
    </citation>
    <scope>IDENTIFICATION</scope>
</reference>
<dbReference type="Pfam" id="PF00059">
    <property type="entry name" value="Lectin_C"/>
    <property type="match status" value="1"/>
</dbReference>
<dbReference type="InterPro" id="IPR050111">
    <property type="entry name" value="C-type_lectin/snaclec_domain"/>
</dbReference>
<dbReference type="Ensembl" id="ENSBJAT00000006678.1">
    <property type="protein sequence ID" value="ENSBJAP00000006488.1"/>
    <property type="gene ID" value="ENSBJAG00000004626.1"/>
</dbReference>
<sequence>MGPTRTLSLGLLGCLLLVPWLHGQEPAACAWGWVPFEDGCYGFFPRELSWRRAEAFCQRFGTGTHLASVHSVEEHRAVIALLSSSHSSEDSEEEEDWDDGIWIGLHRPLGSRHWQWSDSSEVNYGSWHRQPGPRRRACAALQDAAGEHGPTGGSGSLATMSPATSIPACAALQDA</sequence>
<evidence type="ECO:0000256" key="2">
    <source>
        <dbReference type="SAM" id="SignalP"/>
    </source>
</evidence>
<evidence type="ECO:0000259" key="3">
    <source>
        <dbReference type="PROSITE" id="PS50041"/>
    </source>
</evidence>
<accession>A0A8C0ASJ3</accession>
<feature type="signal peptide" evidence="2">
    <location>
        <begin position="1"/>
        <end position="23"/>
    </location>
</feature>
<dbReference type="Gene3D" id="3.10.100.10">
    <property type="entry name" value="Mannose-Binding Protein A, subunit A"/>
    <property type="match status" value="1"/>
</dbReference>
<feature type="region of interest" description="Disordered" evidence="1">
    <location>
        <begin position="135"/>
        <end position="160"/>
    </location>
</feature>
<feature type="chain" id="PRO_5034474000" description="C-type lectin domain-containing protein" evidence="2">
    <location>
        <begin position="24"/>
        <end position="175"/>
    </location>
</feature>
<dbReference type="AlphaFoldDB" id="A0A8C0ASJ3"/>
<proteinExistence type="predicted"/>
<dbReference type="PROSITE" id="PS50041">
    <property type="entry name" value="C_TYPE_LECTIN_2"/>
    <property type="match status" value="1"/>
</dbReference>
<keyword evidence="2" id="KW-0732">Signal</keyword>
<protein>
    <recommendedName>
        <fullName evidence="3">C-type lectin domain-containing protein</fullName>
    </recommendedName>
</protein>
<evidence type="ECO:0000313" key="5">
    <source>
        <dbReference type="Proteomes" id="UP000694555"/>
    </source>
</evidence>
<organism evidence="4 5">
    <name type="scientific">Buteo japonicus</name>
    <dbReference type="NCBI Taxonomy" id="224669"/>
    <lineage>
        <taxon>Eukaryota</taxon>
        <taxon>Metazoa</taxon>
        <taxon>Chordata</taxon>
        <taxon>Craniata</taxon>
        <taxon>Vertebrata</taxon>
        <taxon>Euteleostomi</taxon>
        <taxon>Archelosauria</taxon>
        <taxon>Archosauria</taxon>
        <taxon>Dinosauria</taxon>
        <taxon>Saurischia</taxon>
        <taxon>Theropoda</taxon>
        <taxon>Coelurosauria</taxon>
        <taxon>Aves</taxon>
        <taxon>Neognathae</taxon>
        <taxon>Neoaves</taxon>
        <taxon>Telluraves</taxon>
        <taxon>Accipitrimorphae</taxon>
        <taxon>Accipitriformes</taxon>
        <taxon>Accipitridae</taxon>
        <taxon>Accipitrinae</taxon>
        <taxon>Buteo</taxon>
    </lineage>
</organism>
<evidence type="ECO:0000313" key="4">
    <source>
        <dbReference type="Ensembl" id="ENSBJAP00000006488.1"/>
    </source>
</evidence>
<feature type="domain" description="C-type lectin" evidence="3">
    <location>
        <begin position="36"/>
        <end position="146"/>
    </location>
</feature>
<dbReference type="SUPFAM" id="SSF56436">
    <property type="entry name" value="C-type lectin-like"/>
    <property type="match status" value="1"/>
</dbReference>
<dbReference type="PANTHER" id="PTHR22803">
    <property type="entry name" value="MANNOSE, PHOSPHOLIPASE, LECTIN RECEPTOR RELATED"/>
    <property type="match status" value="1"/>
</dbReference>
<keyword evidence="5" id="KW-1185">Reference proteome</keyword>
<dbReference type="Proteomes" id="UP000694555">
    <property type="component" value="Unplaced"/>
</dbReference>